<dbReference type="AlphaFoldDB" id="A0A3P7IFW8"/>
<protein>
    <submittedName>
        <fullName evidence="1">Uncharacterized protein</fullName>
    </submittedName>
</protein>
<name>A0A3P7IFW8_STRVU</name>
<keyword evidence="2" id="KW-1185">Reference proteome</keyword>
<gene>
    <name evidence="1" type="ORF">SVUK_LOCUS7099</name>
</gene>
<dbReference type="InterPro" id="IPR038765">
    <property type="entry name" value="Papain-like_cys_pep_sf"/>
</dbReference>
<accession>A0A3P7IFW8</accession>
<evidence type="ECO:0000313" key="2">
    <source>
        <dbReference type="Proteomes" id="UP000270094"/>
    </source>
</evidence>
<dbReference type="Proteomes" id="UP000270094">
    <property type="component" value="Unassembled WGS sequence"/>
</dbReference>
<organism evidence="1 2">
    <name type="scientific">Strongylus vulgaris</name>
    <name type="common">Blood worm</name>
    <dbReference type="NCBI Taxonomy" id="40348"/>
    <lineage>
        <taxon>Eukaryota</taxon>
        <taxon>Metazoa</taxon>
        <taxon>Ecdysozoa</taxon>
        <taxon>Nematoda</taxon>
        <taxon>Chromadorea</taxon>
        <taxon>Rhabditida</taxon>
        <taxon>Rhabditina</taxon>
        <taxon>Rhabditomorpha</taxon>
        <taxon>Strongyloidea</taxon>
        <taxon>Strongylidae</taxon>
        <taxon>Strongylus</taxon>
    </lineage>
</organism>
<evidence type="ECO:0000313" key="1">
    <source>
        <dbReference type="EMBL" id="VDM72101.1"/>
    </source>
</evidence>
<dbReference type="SUPFAM" id="SSF54001">
    <property type="entry name" value="Cysteine proteinases"/>
    <property type="match status" value="1"/>
</dbReference>
<proteinExistence type="predicted"/>
<sequence>MSDRLCIETKGRKAVYVSDSDLLSCCGAFCGFGNFDCVTGLSSICFNLRCRGGSKTKGWLYFNSTGLCTGGAYGDKTCCKPYVFYPCKKYENQPYYGPCPENERWETPLCRKACQFKYRKNYEDDKIFAM</sequence>
<dbReference type="OrthoDB" id="5859020at2759"/>
<dbReference type="EMBL" id="UYYB01023681">
    <property type="protein sequence ID" value="VDM72101.1"/>
    <property type="molecule type" value="Genomic_DNA"/>
</dbReference>
<dbReference type="Gene3D" id="3.90.70.10">
    <property type="entry name" value="Cysteine proteinases"/>
    <property type="match status" value="1"/>
</dbReference>
<reference evidence="1 2" key="1">
    <citation type="submission" date="2018-11" db="EMBL/GenBank/DDBJ databases">
        <authorList>
            <consortium name="Pathogen Informatics"/>
        </authorList>
    </citation>
    <scope>NUCLEOTIDE SEQUENCE [LARGE SCALE GENOMIC DNA]</scope>
</reference>